<sequence>MIRYTSFLTLCCCFFFNCPTFAQYDTLVHDGLERTYLVHLPPNYTETEAWPLVVAMHGGGGSAFNLQDQSGLSAKADAAGFVVVYPEGIRGGALNIRTWNAGWCCGPASSGNVDDVGFLTALLDTLTARYALDTTRIYATGMSNGGFISYRLACERSDRIAAIAPVACSMSLEACTPGRPVPIIHFHSSQDGSVPYRGGVGDGLSNHYNAPQDSVLDAWAAANGCRPVADTLVDTDEYLLTQWTDCDCGVEIHRYLTHDGGHSWPGGNQTPIGDPPSHYLNATDLMWDFFQQYTLACAEPSGAGLSSEIRAVHLFPNPSADIVTVQGRQIVRVRLRDLAGQVLSSRFYRRVDRVEVDLRNRPAGVYVVEITSSDRSRDTRLVVKQ</sequence>
<feature type="domain" description="Secretion system C-terminal sorting" evidence="9">
    <location>
        <begin position="314"/>
        <end position="382"/>
    </location>
</feature>
<keyword evidence="6" id="KW-0119">Carbohydrate metabolism</keyword>
<dbReference type="AlphaFoldDB" id="A0A1G9KRF9"/>
<accession>A0A1G9KRF9</accession>
<gene>
    <name evidence="10" type="ORF">SAMN05421823_106232</name>
</gene>
<dbReference type="OrthoDB" id="9764953at2"/>
<evidence type="ECO:0000256" key="8">
    <source>
        <dbReference type="SAM" id="SignalP"/>
    </source>
</evidence>
<dbReference type="SUPFAM" id="SSF53474">
    <property type="entry name" value="alpha/beta-Hydrolases"/>
    <property type="match status" value="1"/>
</dbReference>
<dbReference type="PANTHER" id="PTHR38050">
    <property type="match status" value="1"/>
</dbReference>
<evidence type="ECO:0000256" key="5">
    <source>
        <dbReference type="ARBA" id="ARBA00022801"/>
    </source>
</evidence>
<keyword evidence="7" id="KW-0624">Polysaccharide degradation</keyword>
<dbReference type="InterPro" id="IPR029058">
    <property type="entry name" value="AB_hydrolase_fold"/>
</dbReference>
<keyword evidence="2" id="KW-0964">Secreted</keyword>
<dbReference type="InterPro" id="IPR043595">
    <property type="entry name" value="FaeB/C/D"/>
</dbReference>
<evidence type="ECO:0000256" key="3">
    <source>
        <dbReference type="ARBA" id="ARBA00022651"/>
    </source>
</evidence>
<evidence type="ECO:0000256" key="6">
    <source>
        <dbReference type="ARBA" id="ARBA00023277"/>
    </source>
</evidence>
<evidence type="ECO:0000256" key="4">
    <source>
        <dbReference type="ARBA" id="ARBA00022729"/>
    </source>
</evidence>
<dbReference type="Pfam" id="PF10503">
    <property type="entry name" value="Esterase_PHB"/>
    <property type="match status" value="1"/>
</dbReference>
<dbReference type="NCBIfam" id="TIGR04183">
    <property type="entry name" value="Por_Secre_tail"/>
    <property type="match status" value="1"/>
</dbReference>
<keyword evidence="11" id="KW-1185">Reference proteome</keyword>
<dbReference type="STRING" id="1075417.SAMN05421823_106232"/>
<dbReference type="RefSeq" id="WP_143017335.1">
    <property type="nucleotide sequence ID" value="NZ_FNFO01000006.1"/>
</dbReference>
<dbReference type="EMBL" id="FNFO01000006">
    <property type="protein sequence ID" value="SDL52083.1"/>
    <property type="molecule type" value="Genomic_DNA"/>
</dbReference>
<dbReference type="InterPro" id="IPR010126">
    <property type="entry name" value="Esterase_phb"/>
</dbReference>
<evidence type="ECO:0000313" key="10">
    <source>
        <dbReference type="EMBL" id="SDL52083.1"/>
    </source>
</evidence>
<evidence type="ECO:0000256" key="2">
    <source>
        <dbReference type="ARBA" id="ARBA00022525"/>
    </source>
</evidence>
<keyword evidence="3" id="KW-0858">Xylan degradation</keyword>
<evidence type="ECO:0000313" key="11">
    <source>
        <dbReference type="Proteomes" id="UP000198510"/>
    </source>
</evidence>
<dbReference type="Pfam" id="PF18962">
    <property type="entry name" value="Por_Secre_tail"/>
    <property type="match status" value="1"/>
</dbReference>
<protein>
    <submittedName>
        <fullName evidence="10">Polyhydroxybutyrate depolymerase</fullName>
    </submittedName>
</protein>
<dbReference type="Gene3D" id="3.40.50.1820">
    <property type="entry name" value="alpha/beta hydrolase"/>
    <property type="match status" value="1"/>
</dbReference>
<proteinExistence type="predicted"/>
<dbReference type="PANTHER" id="PTHR38050:SF2">
    <property type="entry name" value="FERULOYL ESTERASE C-RELATED"/>
    <property type="match status" value="1"/>
</dbReference>
<organism evidence="10 11">
    <name type="scientific">Catalinimonas alkaloidigena</name>
    <dbReference type="NCBI Taxonomy" id="1075417"/>
    <lineage>
        <taxon>Bacteria</taxon>
        <taxon>Pseudomonadati</taxon>
        <taxon>Bacteroidota</taxon>
        <taxon>Cytophagia</taxon>
        <taxon>Cytophagales</taxon>
        <taxon>Catalimonadaceae</taxon>
        <taxon>Catalinimonas</taxon>
    </lineage>
</organism>
<evidence type="ECO:0000259" key="9">
    <source>
        <dbReference type="Pfam" id="PF18962"/>
    </source>
</evidence>
<evidence type="ECO:0000256" key="7">
    <source>
        <dbReference type="ARBA" id="ARBA00023326"/>
    </source>
</evidence>
<dbReference type="InterPro" id="IPR026444">
    <property type="entry name" value="Secre_tail"/>
</dbReference>
<evidence type="ECO:0000256" key="1">
    <source>
        <dbReference type="ARBA" id="ARBA00004613"/>
    </source>
</evidence>
<dbReference type="GO" id="GO:0045493">
    <property type="term" value="P:xylan catabolic process"/>
    <property type="evidence" value="ECO:0007669"/>
    <property type="project" value="UniProtKB-KW"/>
</dbReference>
<dbReference type="GO" id="GO:0030600">
    <property type="term" value="F:feruloyl esterase activity"/>
    <property type="evidence" value="ECO:0007669"/>
    <property type="project" value="InterPro"/>
</dbReference>
<feature type="chain" id="PRO_5011592177" evidence="8">
    <location>
        <begin position="23"/>
        <end position="385"/>
    </location>
</feature>
<reference evidence="10 11" key="1">
    <citation type="submission" date="2016-10" db="EMBL/GenBank/DDBJ databases">
        <authorList>
            <person name="de Groot N.N."/>
        </authorList>
    </citation>
    <scope>NUCLEOTIDE SEQUENCE [LARGE SCALE GENOMIC DNA]</scope>
    <source>
        <strain evidence="10 11">DSM 25186</strain>
    </source>
</reference>
<dbReference type="Proteomes" id="UP000198510">
    <property type="component" value="Unassembled WGS sequence"/>
</dbReference>
<name>A0A1G9KRF9_9BACT</name>
<dbReference type="GO" id="GO:0005576">
    <property type="term" value="C:extracellular region"/>
    <property type="evidence" value="ECO:0007669"/>
    <property type="project" value="UniProtKB-SubCell"/>
</dbReference>
<keyword evidence="5" id="KW-0378">Hydrolase</keyword>
<keyword evidence="4 8" id="KW-0732">Signal</keyword>
<comment type="subcellular location">
    <subcellularLocation>
        <location evidence="1">Secreted</location>
    </subcellularLocation>
</comment>
<feature type="signal peptide" evidence="8">
    <location>
        <begin position="1"/>
        <end position="22"/>
    </location>
</feature>